<keyword evidence="1" id="KW-0812">Transmembrane</keyword>
<dbReference type="EMBL" id="KN834783">
    <property type="protein sequence ID" value="KIK58727.1"/>
    <property type="molecule type" value="Genomic_DNA"/>
</dbReference>
<evidence type="ECO:0000313" key="3">
    <source>
        <dbReference type="Proteomes" id="UP000053593"/>
    </source>
</evidence>
<dbReference type="AlphaFoldDB" id="A0A0D0CJX1"/>
<proteinExistence type="predicted"/>
<evidence type="ECO:0000313" key="2">
    <source>
        <dbReference type="EMBL" id="KIK58727.1"/>
    </source>
</evidence>
<evidence type="ECO:0000256" key="1">
    <source>
        <dbReference type="SAM" id="Phobius"/>
    </source>
</evidence>
<keyword evidence="1" id="KW-0472">Membrane</keyword>
<accession>A0A0D0CJX1</accession>
<name>A0A0D0CJX1_9AGAR</name>
<keyword evidence="3" id="KW-1185">Reference proteome</keyword>
<dbReference type="Proteomes" id="UP000053593">
    <property type="component" value="Unassembled WGS sequence"/>
</dbReference>
<sequence length="60" mass="6718">MKADLDEILYASLLLPLFPFLVTLATMRHLAGIEVRWLIADKKNLRGVPTGSGSQRYCIT</sequence>
<keyword evidence="1" id="KW-1133">Transmembrane helix</keyword>
<feature type="transmembrane region" description="Helical" evidence="1">
    <location>
        <begin position="7"/>
        <end position="27"/>
    </location>
</feature>
<reference evidence="2 3" key="1">
    <citation type="submission" date="2014-04" db="EMBL/GenBank/DDBJ databases">
        <title>Evolutionary Origins and Diversification of the Mycorrhizal Mutualists.</title>
        <authorList>
            <consortium name="DOE Joint Genome Institute"/>
            <consortium name="Mycorrhizal Genomics Consortium"/>
            <person name="Kohler A."/>
            <person name="Kuo A."/>
            <person name="Nagy L.G."/>
            <person name="Floudas D."/>
            <person name="Copeland A."/>
            <person name="Barry K.W."/>
            <person name="Cichocki N."/>
            <person name="Veneault-Fourrey C."/>
            <person name="LaButti K."/>
            <person name="Lindquist E.A."/>
            <person name="Lipzen A."/>
            <person name="Lundell T."/>
            <person name="Morin E."/>
            <person name="Murat C."/>
            <person name="Riley R."/>
            <person name="Ohm R."/>
            <person name="Sun H."/>
            <person name="Tunlid A."/>
            <person name="Henrissat B."/>
            <person name="Grigoriev I.V."/>
            <person name="Hibbett D.S."/>
            <person name="Martin F."/>
        </authorList>
    </citation>
    <scope>NUCLEOTIDE SEQUENCE [LARGE SCALE GENOMIC DNA]</scope>
    <source>
        <strain evidence="2 3">FD-317 M1</strain>
    </source>
</reference>
<protein>
    <submittedName>
        <fullName evidence="2">Uncharacterized protein</fullName>
    </submittedName>
</protein>
<gene>
    <name evidence="2" type="ORF">GYMLUDRAFT_689529</name>
</gene>
<dbReference type="HOGENOM" id="CLU_2941966_0_0_1"/>
<organism evidence="2 3">
    <name type="scientific">Collybiopsis luxurians FD-317 M1</name>
    <dbReference type="NCBI Taxonomy" id="944289"/>
    <lineage>
        <taxon>Eukaryota</taxon>
        <taxon>Fungi</taxon>
        <taxon>Dikarya</taxon>
        <taxon>Basidiomycota</taxon>
        <taxon>Agaricomycotina</taxon>
        <taxon>Agaricomycetes</taxon>
        <taxon>Agaricomycetidae</taxon>
        <taxon>Agaricales</taxon>
        <taxon>Marasmiineae</taxon>
        <taxon>Omphalotaceae</taxon>
        <taxon>Collybiopsis</taxon>
        <taxon>Collybiopsis luxurians</taxon>
    </lineage>
</organism>